<dbReference type="RefSeq" id="WP_131817679.1">
    <property type="nucleotide sequence ID" value="NZ_FMBM01000001.1"/>
</dbReference>
<gene>
    <name evidence="2" type="ORF">GA0071312_0323</name>
</gene>
<proteinExistence type="predicted"/>
<protein>
    <recommendedName>
        <fullName evidence="4">Peptidoglycan binding-like domain-containing protein</fullName>
    </recommendedName>
</protein>
<evidence type="ECO:0000313" key="3">
    <source>
        <dbReference type="Proteomes" id="UP000182800"/>
    </source>
</evidence>
<organism evidence="2 3">
    <name type="scientific">Saliniramus fredricksonii</name>
    <dbReference type="NCBI Taxonomy" id="1653334"/>
    <lineage>
        <taxon>Bacteria</taxon>
        <taxon>Pseudomonadati</taxon>
        <taxon>Pseudomonadota</taxon>
        <taxon>Alphaproteobacteria</taxon>
        <taxon>Hyphomicrobiales</taxon>
        <taxon>Salinarimonadaceae</taxon>
        <taxon>Saliniramus</taxon>
    </lineage>
</organism>
<feature type="compositionally biased region" description="Polar residues" evidence="1">
    <location>
        <begin position="154"/>
        <end position="163"/>
    </location>
</feature>
<name>A0ABY0K4L1_9HYPH</name>
<feature type="compositionally biased region" description="Low complexity" evidence="1">
    <location>
        <begin position="143"/>
        <end position="153"/>
    </location>
</feature>
<reference evidence="2 3" key="1">
    <citation type="submission" date="2016-08" db="EMBL/GenBank/DDBJ databases">
        <authorList>
            <person name="Varghese N."/>
            <person name="Submissions Spin"/>
        </authorList>
    </citation>
    <scope>NUCLEOTIDE SEQUENCE [LARGE SCALE GENOMIC DNA]</scope>
    <source>
        <strain evidence="2 3">HL-109</strain>
    </source>
</reference>
<accession>A0ABY0K4L1</accession>
<evidence type="ECO:0000256" key="1">
    <source>
        <dbReference type="SAM" id="MobiDB-lite"/>
    </source>
</evidence>
<dbReference type="Proteomes" id="UP000182800">
    <property type="component" value="Unassembled WGS sequence"/>
</dbReference>
<sequence length="499" mass="55569">MHTLYCLTAIATLLIVIATPLESQSLIEGPVKRPGDPASGYPSVSGEEDIPAYGRAFLSQPESIRKAIQVKLHELDLYQSTIDGLWHTSTKNAIRDFADKTQLSFTLYGESVSQSLLETILHSNVESFHAKGHSNVSSTDLFSPSNSQNNQSSDDITSPLQSHNSKKHFPSNLEVREKILRSENDIKLCTRALDADNQRVWGSDKLAIAVASDRGLDLATCQLVLEYQADSNQVAQLEKEKVAKAEQNERTRLRNETFSSAAALLQPGDVFNPPDPPTPVCGESLSPQRIGDTFWCTNSVVNGDIDLSVHSTLQYREDRKLISAVVGIRNLFSNMEDAKNAVEAEFSDLEMNHYDEIVDDADNMFKALAAGMRTFGGRAKGEPPVAGWRQVRYSFGCDAYMRENRRRRDRNEDNWINVDSYISPLSAHTDVVGYNWINWDVLLNGLGRELDRTELSRNDQGRCVLASIVSVSHKQVDFINPAAEVVEILIGDIKLDRIN</sequence>
<feature type="region of interest" description="Disordered" evidence="1">
    <location>
        <begin position="136"/>
        <end position="168"/>
    </location>
</feature>
<dbReference type="EMBL" id="FMBM01000001">
    <property type="protein sequence ID" value="SCC78498.1"/>
    <property type="molecule type" value="Genomic_DNA"/>
</dbReference>
<comment type="caution">
    <text evidence="2">The sequence shown here is derived from an EMBL/GenBank/DDBJ whole genome shotgun (WGS) entry which is preliminary data.</text>
</comment>
<keyword evidence="3" id="KW-1185">Reference proteome</keyword>
<evidence type="ECO:0000313" key="2">
    <source>
        <dbReference type="EMBL" id="SCC78498.1"/>
    </source>
</evidence>
<evidence type="ECO:0008006" key="4">
    <source>
        <dbReference type="Google" id="ProtNLM"/>
    </source>
</evidence>